<accession>A0ABS9MFF3</accession>
<dbReference type="InterPro" id="IPR029479">
    <property type="entry name" value="Nitroreductase"/>
</dbReference>
<keyword evidence="1" id="KW-0285">Flavoprotein</keyword>
<dbReference type="PANTHER" id="PTHR23026:SF90">
    <property type="entry name" value="IODOTYROSINE DEIODINASE 1"/>
    <property type="match status" value="1"/>
</dbReference>
<comment type="caution">
    <text evidence="5">The sequence shown here is derived from an EMBL/GenBank/DDBJ whole genome shotgun (WGS) entry which is preliminary data.</text>
</comment>
<evidence type="ECO:0000256" key="1">
    <source>
        <dbReference type="ARBA" id="ARBA00022630"/>
    </source>
</evidence>
<proteinExistence type="predicted"/>
<protein>
    <submittedName>
        <fullName evidence="5">Nitroreductase family protein</fullName>
    </submittedName>
</protein>
<organism evidence="5 6">
    <name type="scientific">Anaeromassilibacillus senegalensis</name>
    <dbReference type="NCBI Taxonomy" id="1673717"/>
    <lineage>
        <taxon>Bacteria</taxon>
        <taxon>Bacillati</taxon>
        <taxon>Bacillota</taxon>
        <taxon>Clostridia</taxon>
        <taxon>Eubacteriales</taxon>
        <taxon>Acutalibacteraceae</taxon>
        <taxon>Anaeromassilibacillus</taxon>
    </lineage>
</organism>
<reference evidence="5 6" key="1">
    <citation type="submission" date="2022-01" db="EMBL/GenBank/DDBJ databases">
        <title>Collection of gut derived symbiotic bacterial strains cultured from healthy donors.</title>
        <authorList>
            <person name="Lin H."/>
            <person name="Kohout C."/>
            <person name="Waligurski E."/>
            <person name="Pamer E.G."/>
        </authorList>
    </citation>
    <scope>NUCLEOTIDE SEQUENCE [LARGE SCALE GENOMIC DNA]</scope>
    <source>
        <strain evidence="5 6">DFI.7.58</strain>
    </source>
</reference>
<dbReference type="SUPFAM" id="SSF55469">
    <property type="entry name" value="FMN-dependent nitroreductase-like"/>
    <property type="match status" value="1"/>
</dbReference>
<keyword evidence="6" id="KW-1185">Reference proteome</keyword>
<keyword evidence="3" id="KW-0560">Oxidoreductase</keyword>
<keyword evidence="2" id="KW-0288">FMN</keyword>
<sequence>MELMEAIRARKSYRNEFYNMPVPRSDLREILEAGLAAPSGCNLQTTQLIGVDDPVLVKRLAEIYGREWSATAPAAILVLTKETMSSSGVSYHVHDYSAAVENMLLAIAAKGYASVWIEGQIRGERAKEMGALLGVPEEYTVAVYLPVGVPAKSMAEAVKKPFSERAWLNGYQKELD</sequence>
<evidence type="ECO:0000313" key="6">
    <source>
        <dbReference type="Proteomes" id="UP001298681"/>
    </source>
</evidence>
<evidence type="ECO:0000313" key="5">
    <source>
        <dbReference type="EMBL" id="MCG4609535.1"/>
    </source>
</evidence>
<dbReference type="Gene3D" id="3.40.109.10">
    <property type="entry name" value="NADH Oxidase"/>
    <property type="match status" value="1"/>
</dbReference>
<gene>
    <name evidence="5" type="ORF">L0P57_01070</name>
</gene>
<dbReference type="Pfam" id="PF00881">
    <property type="entry name" value="Nitroreductase"/>
    <property type="match status" value="1"/>
</dbReference>
<evidence type="ECO:0000256" key="2">
    <source>
        <dbReference type="ARBA" id="ARBA00022643"/>
    </source>
</evidence>
<feature type="domain" description="Nitroreductase" evidence="4">
    <location>
        <begin position="7"/>
        <end position="78"/>
    </location>
</feature>
<dbReference type="Proteomes" id="UP001298681">
    <property type="component" value="Unassembled WGS sequence"/>
</dbReference>
<dbReference type="InterPro" id="IPR000415">
    <property type="entry name" value="Nitroreductase-like"/>
</dbReference>
<dbReference type="PANTHER" id="PTHR23026">
    <property type="entry name" value="NADPH NITROREDUCTASE"/>
    <property type="match status" value="1"/>
</dbReference>
<dbReference type="EMBL" id="JAKNHQ010000001">
    <property type="protein sequence ID" value="MCG4609535.1"/>
    <property type="molecule type" value="Genomic_DNA"/>
</dbReference>
<evidence type="ECO:0000256" key="3">
    <source>
        <dbReference type="ARBA" id="ARBA00023002"/>
    </source>
</evidence>
<evidence type="ECO:0000259" key="4">
    <source>
        <dbReference type="Pfam" id="PF00881"/>
    </source>
</evidence>
<dbReference type="RefSeq" id="WP_195450519.1">
    <property type="nucleotide sequence ID" value="NZ_JAKNHQ010000001.1"/>
</dbReference>
<name>A0ABS9MFF3_9FIRM</name>
<dbReference type="InterPro" id="IPR050627">
    <property type="entry name" value="Nitroreductase/BluB"/>
</dbReference>